<name>A0ACD1BFB6_9CLOT</name>
<keyword evidence="1" id="KW-0808">Transferase</keyword>
<sequence length="277" mass="31281">MNYIKRIAAIHDMSCFGKASLTTIIPILSVMGNEVCPMPTAILSTHTGGFGKPAFVDLSDFMQEAKKHWEGLEINFQCIYSGYLGNSNQVNFVIDFIRSFKKNDTLVVVDPVMGDNGKLYIGIDTKMVESMKKLIAFSDIITPNITEACFLLGKEYKEFFTNEEVEEYAIELSKLGIKKVIITSVVNEYNKEYINTIAYDKEERKIIKIKNKRINASYSGTGDAFTSIVIGSMMQNKSFEESVKKACDFLQKVIKNSSKLDYPKNQGIILEKFLKDI</sequence>
<evidence type="ECO:0000313" key="1">
    <source>
        <dbReference type="EMBL" id="QPJ86104.1"/>
    </source>
</evidence>
<keyword evidence="2" id="KW-1185">Reference proteome</keyword>
<proteinExistence type="predicted"/>
<dbReference type="EMBL" id="CP051754">
    <property type="protein sequence ID" value="QPJ86104.1"/>
    <property type="molecule type" value="Genomic_DNA"/>
</dbReference>
<reference evidence="1" key="1">
    <citation type="submission" date="2020-04" db="EMBL/GenBank/DDBJ databases">
        <title>A novel bacterium ('Candidatus Sarcina troglodytae' sp. nov.) linked to a protracted, uniformly lethal epizootic among sanctuary western chimpanzees (Pan troglodytes verus) in Sierra Leone.</title>
        <authorList>
            <person name="Owens L.A."/>
            <person name="Colitti B."/>
            <person name="Hirji I."/>
            <person name="Pizaro A."/>
            <person name="Jaffe J.E."/>
            <person name="Moittie S."/>
            <person name="Bishop-Lilly K.A."/>
            <person name="Estrella L.A."/>
            <person name="Voegtly L.J."/>
            <person name="Kuhn J.H."/>
            <person name="Suen G."/>
            <person name="Deblois C.L."/>
            <person name="Dunn C."/>
            <person name="Juan-Salles C."/>
            <person name="Goldberg T.L."/>
        </authorList>
    </citation>
    <scope>NUCLEOTIDE SEQUENCE</scope>
    <source>
        <strain evidence="1">JB2</strain>
    </source>
</reference>
<gene>
    <name evidence="1" type="ORF">HH195_09355</name>
</gene>
<dbReference type="EC" id="2.7.1.35" evidence="1"/>
<keyword evidence="1" id="KW-0418">Kinase</keyword>
<evidence type="ECO:0000313" key="2">
    <source>
        <dbReference type="Proteomes" id="UP000594603"/>
    </source>
</evidence>
<dbReference type="Proteomes" id="UP000594603">
    <property type="component" value="Chromosome"/>
</dbReference>
<accession>A0ACD1BFB6</accession>
<protein>
    <submittedName>
        <fullName evidence="1">Pyridoxamine kinase</fullName>
        <ecNumber evidence="1">2.7.1.35</ecNumber>
    </submittedName>
</protein>
<organism evidence="1 2">
    <name type="scientific">Candidatus Sarcina troglodytae</name>
    <dbReference type="NCBI Taxonomy" id="2726954"/>
    <lineage>
        <taxon>Bacteria</taxon>
        <taxon>Bacillati</taxon>
        <taxon>Bacillota</taxon>
        <taxon>Clostridia</taxon>
        <taxon>Eubacteriales</taxon>
        <taxon>Clostridiaceae</taxon>
        <taxon>Sarcina</taxon>
    </lineage>
</organism>